<gene>
    <name evidence="9" type="ORF">A3D07_04415</name>
</gene>
<protein>
    <recommendedName>
        <fullName evidence="2 8">Phosphoglycerate kinase</fullName>
        <ecNumber evidence="2 8">2.7.2.3</ecNumber>
    </recommendedName>
</protein>
<keyword evidence="3 8" id="KW-0808">Transferase</keyword>
<evidence type="ECO:0000256" key="6">
    <source>
        <dbReference type="ARBA" id="ARBA00022840"/>
    </source>
</evidence>
<organism evidence="9 10">
    <name type="scientific">Candidatus Curtissbacteria bacterium RIFCSPHIGHO2_02_FULL_42_15</name>
    <dbReference type="NCBI Taxonomy" id="1797716"/>
    <lineage>
        <taxon>Bacteria</taxon>
        <taxon>Candidatus Curtissiibacteriota</taxon>
    </lineage>
</organism>
<dbReference type="GO" id="GO:0006094">
    <property type="term" value="P:gluconeogenesis"/>
    <property type="evidence" value="ECO:0007669"/>
    <property type="project" value="TreeGrafter"/>
</dbReference>
<dbReference type="Proteomes" id="UP000177124">
    <property type="component" value="Unassembled WGS sequence"/>
</dbReference>
<dbReference type="InterPro" id="IPR001576">
    <property type="entry name" value="Phosphoglycerate_kinase"/>
</dbReference>
<dbReference type="GO" id="GO:0005829">
    <property type="term" value="C:cytosol"/>
    <property type="evidence" value="ECO:0007669"/>
    <property type="project" value="TreeGrafter"/>
</dbReference>
<keyword evidence="4" id="KW-0547">Nucleotide-binding</keyword>
<dbReference type="PANTHER" id="PTHR11406">
    <property type="entry name" value="PHOSPHOGLYCERATE KINASE"/>
    <property type="match status" value="1"/>
</dbReference>
<dbReference type="InterPro" id="IPR036043">
    <property type="entry name" value="Phosphoglycerate_kinase_sf"/>
</dbReference>
<dbReference type="PRINTS" id="PR00477">
    <property type="entry name" value="PHGLYCKINASE"/>
</dbReference>
<evidence type="ECO:0000256" key="2">
    <source>
        <dbReference type="ARBA" id="ARBA00013061"/>
    </source>
</evidence>
<evidence type="ECO:0000256" key="1">
    <source>
        <dbReference type="ARBA" id="ARBA00000642"/>
    </source>
</evidence>
<dbReference type="SUPFAM" id="SSF53748">
    <property type="entry name" value="Phosphoglycerate kinase"/>
    <property type="match status" value="1"/>
</dbReference>
<dbReference type="EMBL" id="MFBF01000053">
    <property type="protein sequence ID" value="OGD90158.1"/>
    <property type="molecule type" value="Genomic_DNA"/>
</dbReference>
<evidence type="ECO:0000313" key="10">
    <source>
        <dbReference type="Proteomes" id="UP000177124"/>
    </source>
</evidence>
<dbReference type="GO" id="GO:0004618">
    <property type="term" value="F:phosphoglycerate kinase activity"/>
    <property type="evidence" value="ECO:0007669"/>
    <property type="project" value="UniProtKB-EC"/>
</dbReference>
<keyword evidence="5 8" id="KW-0418">Kinase</keyword>
<feature type="binding site" evidence="7">
    <location>
        <position position="195"/>
    </location>
    <ligand>
        <name>ATP</name>
        <dbReference type="ChEBI" id="CHEBI:30616"/>
    </ligand>
</feature>
<evidence type="ECO:0000256" key="8">
    <source>
        <dbReference type="RuleBase" id="RU000532"/>
    </source>
</evidence>
<evidence type="ECO:0000256" key="3">
    <source>
        <dbReference type="ARBA" id="ARBA00022679"/>
    </source>
</evidence>
<dbReference type="STRING" id="1797716.A3D07_04415"/>
<dbReference type="AlphaFoldDB" id="A0A1F5GE64"/>
<dbReference type="GO" id="GO:0005524">
    <property type="term" value="F:ATP binding"/>
    <property type="evidence" value="ECO:0007669"/>
    <property type="project" value="UniProtKB-KW"/>
</dbReference>
<evidence type="ECO:0000256" key="5">
    <source>
        <dbReference type="ARBA" id="ARBA00022777"/>
    </source>
</evidence>
<comment type="caution">
    <text evidence="9">The sequence shown here is derived from an EMBL/GenBank/DDBJ whole genome shotgun (WGS) entry which is preliminary data.</text>
</comment>
<reference evidence="9 10" key="1">
    <citation type="journal article" date="2016" name="Nat. Commun.">
        <title>Thousands of microbial genomes shed light on interconnected biogeochemical processes in an aquifer system.</title>
        <authorList>
            <person name="Anantharaman K."/>
            <person name="Brown C.T."/>
            <person name="Hug L.A."/>
            <person name="Sharon I."/>
            <person name="Castelle C.J."/>
            <person name="Probst A.J."/>
            <person name="Thomas B.C."/>
            <person name="Singh A."/>
            <person name="Wilkins M.J."/>
            <person name="Karaoz U."/>
            <person name="Brodie E.L."/>
            <person name="Williams K.H."/>
            <person name="Hubbard S.S."/>
            <person name="Banfield J.F."/>
        </authorList>
    </citation>
    <scope>NUCLEOTIDE SEQUENCE [LARGE SCALE GENOMIC DNA]</scope>
</reference>
<evidence type="ECO:0000256" key="4">
    <source>
        <dbReference type="ARBA" id="ARBA00022741"/>
    </source>
</evidence>
<dbReference type="PIRSF" id="PIRSF000724">
    <property type="entry name" value="Pgk"/>
    <property type="match status" value="1"/>
</dbReference>
<comment type="similarity">
    <text evidence="8">Belongs to the phosphoglycerate kinase family.</text>
</comment>
<dbReference type="Gene3D" id="3.40.50.1260">
    <property type="entry name" value="Phosphoglycerate kinase, N-terminal domain"/>
    <property type="match status" value="3"/>
</dbReference>
<dbReference type="GO" id="GO:0006096">
    <property type="term" value="P:glycolytic process"/>
    <property type="evidence" value="ECO:0007669"/>
    <property type="project" value="InterPro"/>
</dbReference>
<dbReference type="EC" id="2.7.2.3" evidence="2 8"/>
<dbReference type="Pfam" id="PF00162">
    <property type="entry name" value="PGK"/>
    <property type="match status" value="2"/>
</dbReference>
<dbReference type="GO" id="GO:0043531">
    <property type="term" value="F:ADP binding"/>
    <property type="evidence" value="ECO:0007669"/>
    <property type="project" value="TreeGrafter"/>
</dbReference>
<proteinExistence type="inferred from homology"/>
<evidence type="ECO:0000256" key="7">
    <source>
        <dbReference type="PIRSR" id="PIRSR000724-2"/>
    </source>
</evidence>
<comment type="catalytic activity">
    <reaction evidence="1 8">
        <text>(2R)-3-phosphoglycerate + ATP = (2R)-3-phospho-glyceroyl phosphate + ADP</text>
        <dbReference type="Rhea" id="RHEA:14801"/>
        <dbReference type="ChEBI" id="CHEBI:30616"/>
        <dbReference type="ChEBI" id="CHEBI:57604"/>
        <dbReference type="ChEBI" id="CHEBI:58272"/>
        <dbReference type="ChEBI" id="CHEBI:456216"/>
        <dbReference type="EC" id="2.7.2.3"/>
    </reaction>
</comment>
<keyword evidence="6 7" id="KW-0067">ATP-binding</keyword>
<evidence type="ECO:0000313" key="9">
    <source>
        <dbReference type="EMBL" id="OGD90158.1"/>
    </source>
</evidence>
<dbReference type="InterPro" id="IPR015824">
    <property type="entry name" value="Phosphoglycerate_kinase_N"/>
</dbReference>
<dbReference type="PANTHER" id="PTHR11406:SF23">
    <property type="entry name" value="PHOSPHOGLYCERATE KINASE 1, CHLOROPLASTIC-RELATED"/>
    <property type="match status" value="1"/>
</dbReference>
<accession>A0A1F5GE64</accession>
<feature type="binding site" evidence="7">
    <location>
        <position position="270"/>
    </location>
    <ligand>
        <name>ATP</name>
        <dbReference type="ChEBI" id="CHEBI:30616"/>
    </ligand>
</feature>
<sequence length="341" mass="36990">MKLLSDVDVSGKRVFVRADLDVPVKEFTVKSSQYSGATRLTNLKNTIDYLYKQGASKIIIAGHIDRPEKPDPEYSTKQLRFILEQILLRSVYFAQNLEKQVAGYLVLLENLRFFQGESTNDTAFAVKLSSLADIYVNEAFGNCHRNHASMVALPHLLPHAAGLHLAKEVDELSKILKGPQKPFVAIVGGAKIETKLPLVEHLAKIADFVLVGGELPVEIGKKGVKFTQNVLVASLTADAKDISDESIYQFKEKIASARTVVWNGPLGLFEEGYDKGSKAIARAVIDSPAYEVVGGGETVEFLAKNNLLSPPSGGFAFVSSGGGAMLEFLSGKTLPALKALE</sequence>
<name>A0A1F5GE64_9BACT</name>